<gene>
    <name evidence="4" type="ORF">CEK71_06430</name>
</gene>
<dbReference type="OrthoDB" id="9811849at2"/>
<evidence type="ECO:0000256" key="3">
    <source>
        <dbReference type="PROSITE-ProRule" id="PRU00023"/>
    </source>
</evidence>
<dbReference type="SUPFAM" id="SSF48403">
    <property type="entry name" value="Ankyrin repeat"/>
    <property type="match status" value="1"/>
</dbReference>
<name>A0A1Z4BWS6_9GAMM</name>
<organism evidence="4 5">
    <name type="scientific">Methylovulum psychrotolerans</name>
    <dbReference type="NCBI Taxonomy" id="1704499"/>
    <lineage>
        <taxon>Bacteria</taxon>
        <taxon>Pseudomonadati</taxon>
        <taxon>Pseudomonadota</taxon>
        <taxon>Gammaproteobacteria</taxon>
        <taxon>Methylococcales</taxon>
        <taxon>Methylococcaceae</taxon>
        <taxon>Methylovulum</taxon>
    </lineage>
</organism>
<dbReference type="PROSITE" id="PS51257">
    <property type="entry name" value="PROKAR_LIPOPROTEIN"/>
    <property type="match status" value="1"/>
</dbReference>
<evidence type="ECO:0000256" key="2">
    <source>
        <dbReference type="ARBA" id="ARBA00023043"/>
    </source>
</evidence>
<dbReference type="Pfam" id="PF12796">
    <property type="entry name" value="Ank_2"/>
    <property type="match status" value="1"/>
</dbReference>
<feature type="repeat" description="ANK" evidence="3">
    <location>
        <begin position="25"/>
        <end position="57"/>
    </location>
</feature>
<keyword evidence="2 3" id="KW-0040">ANK repeat</keyword>
<dbReference type="Pfam" id="PF00023">
    <property type="entry name" value="Ank"/>
    <property type="match status" value="1"/>
</dbReference>
<dbReference type="RefSeq" id="WP_088618611.1">
    <property type="nucleotide sequence ID" value="NZ_CP022129.1"/>
</dbReference>
<dbReference type="GO" id="GO:0085020">
    <property type="term" value="P:protein K6-linked ubiquitination"/>
    <property type="evidence" value="ECO:0007669"/>
    <property type="project" value="TreeGrafter"/>
</dbReference>
<accession>A0A1Z4BWS6</accession>
<proteinExistence type="predicted"/>
<evidence type="ECO:0000313" key="4">
    <source>
        <dbReference type="EMBL" id="ASF45735.1"/>
    </source>
</evidence>
<dbReference type="EMBL" id="CP022129">
    <property type="protein sequence ID" value="ASF45735.1"/>
    <property type="molecule type" value="Genomic_DNA"/>
</dbReference>
<evidence type="ECO:0000256" key="1">
    <source>
        <dbReference type="ARBA" id="ARBA00022737"/>
    </source>
</evidence>
<dbReference type="PANTHER" id="PTHR24171">
    <property type="entry name" value="ANKYRIN REPEAT DOMAIN-CONTAINING PROTEIN 39-RELATED"/>
    <property type="match status" value="1"/>
</dbReference>
<reference evidence="4 5" key="1">
    <citation type="submission" date="2017-06" db="EMBL/GenBank/DDBJ databases">
        <title>Genome Sequencing of the methanotroph Methylovulum psychrotolerants str. HV10-M2 isolated from a high-altitude environment.</title>
        <authorList>
            <person name="Mateos-Rivera A."/>
        </authorList>
    </citation>
    <scope>NUCLEOTIDE SEQUENCE [LARGE SCALE GENOMIC DNA]</scope>
    <source>
        <strain evidence="4 5">HV10_M2</strain>
    </source>
</reference>
<dbReference type="InterPro" id="IPR002110">
    <property type="entry name" value="Ankyrin_rpt"/>
</dbReference>
<dbReference type="AlphaFoldDB" id="A0A1Z4BWS6"/>
<keyword evidence="5" id="KW-1185">Reference proteome</keyword>
<dbReference type="PANTHER" id="PTHR24171:SF8">
    <property type="entry name" value="BRCA1-ASSOCIATED RING DOMAIN PROTEIN 1"/>
    <property type="match status" value="1"/>
</dbReference>
<dbReference type="KEGG" id="mpsy:CEK71_06430"/>
<dbReference type="SMART" id="SM00248">
    <property type="entry name" value="ANK"/>
    <property type="match status" value="3"/>
</dbReference>
<keyword evidence="1" id="KW-0677">Repeat</keyword>
<feature type="repeat" description="ANK" evidence="3">
    <location>
        <begin position="92"/>
        <end position="124"/>
    </location>
</feature>
<dbReference type="Proteomes" id="UP000197019">
    <property type="component" value="Chromosome"/>
</dbReference>
<protein>
    <submittedName>
        <fullName evidence="4">Uncharacterized protein</fullName>
    </submittedName>
</protein>
<dbReference type="GO" id="GO:0004842">
    <property type="term" value="F:ubiquitin-protein transferase activity"/>
    <property type="evidence" value="ECO:0007669"/>
    <property type="project" value="TreeGrafter"/>
</dbReference>
<sequence>MKTEVWAWLQDNYFSIAQPTAQNSAGLYPLILACQQGRSDVVRFLLAEQADLSVVDDYGNNALWAACYAQNGECIAALLQAGIDPDYQSPASGATALMFAASSGREAVVEQLIQGGADPTLKNHDDFTAVDLASTRKILKFLSPLVKPGA</sequence>
<dbReference type="InterPro" id="IPR036770">
    <property type="entry name" value="Ankyrin_rpt-contain_sf"/>
</dbReference>
<dbReference type="PROSITE" id="PS50297">
    <property type="entry name" value="ANK_REP_REGION"/>
    <property type="match status" value="2"/>
</dbReference>
<evidence type="ECO:0000313" key="5">
    <source>
        <dbReference type="Proteomes" id="UP000197019"/>
    </source>
</evidence>
<dbReference type="Gene3D" id="1.25.40.20">
    <property type="entry name" value="Ankyrin repeat-containing domain"/>
    <property type="match status" value="1"/>
</dbReference>
<dbReference type="PROSITE" id="PS50088">
    <property type="entry name" value="ANK_REPEAT"/>
    <property type="match status" value="2"/>
</dbReference>